<dbReference type="SUPFAM" id="SSF51197">
    <property type="entry name" value="Clavaminate synthase-like"/>
    <property type="match status" value="1"/>
</dbReference>
<keyword evidence="3" id="KW-1185">Reference proteome</keyword>
<dbReference type="Gene3D" id="2.60.120.650">
    <property type="entry name" value="Cupin"/>
    <property type="match status" value="1"/>
</dbReference>
<dbReference type="PANTHER" id="PTHR12461:SF105">
    <property type="entry name" value="HYPOXIA-INDUCIBLE FACTOR 1-ALPHA INHIBITOR"/>
    <property type="match status" value="1"/>
</dbReference>
<sequence length="293" mass="32470">MQGTITLQFRSTHRLASILGHRFSTSRTTLIRDVSILSDDSISAFKAQAFGPQIPALLPRRRFGNLPAISKWFIRGDNSTTWFSLDRDYLSQFATTTVPLELTSGDTFTRVDQPLSLLLDSQDAAKAVDARIYLAQASLADLPQGLRLDVPTPDLVFKAGRGDVYDTSIWIGLAPTYTPLHRDPNPNLFVQLAGTKSVRLFNPEVGRAIFAHVQASIGGHASATMRGEEMMQGVEKRALEDAVWEDSKNHSWMNDAFECEVSAGDGLFIPKGWWHSIKGVGEGMTGSVNWWFR</sequence>
<dbReference type="EMBL" id="NHZQ01000412">
    <property type="protein sequence ID" value="PSK37475.1"/>
    <property type="molecule type" value="Genomic_DNA"/>
</dbReference>
<dbReference type="AlphaFoldDB" id="A0A2P7YNE7"/>
<name>A0A2P7YNE7_9PEZI</name>
<dbReference type="Pfam" id="PF13621">
    <property type="entry name" value="Cupin_8"/>
    <property type="match status" value="1"/>
</dbReference>
<dbReference type="Proteomes" id="UP000243723">
    <property type="component" value="Unassembled WGS sequence"/>
</dbReference>
<accession>A0A2P7YNE7</accession>
<feature type="domain" description="JmjC" evidence="1">
    <location>
        <begin position="139"/>
        <end position="293"/>
    </location>
</feature>
<comment type="caution">
    <text evidence="2">The sequence shown here is derived from an EMBL/GenBank/DDBJ whole genome shotgun (WGS) entry which is preliminary data.</text>
</comment>
<dbReference type="InterPro" id="IPR041667">
    <property type="entry name" value="Cupin_8"/>
</dbReference>
<evidence type="ECO:0000259" key="1">
    <source>
        <dbReference type="PROSITE" id="PS51184"/>
    </source>
</evidence>
<dbReference type="PANTHER" id="PTHR12461">
    <property type="entry name" value="HYPOXIA-INDUCIBLE FACTOR 1 ALPHA INHIBITOR-RELATED"/>
    <property type="match status" value="1"/>
</dbReference>
<dbReference type="STRING" id="40998.A0A2P7YNE7"/>
<proteinExistence type="predicted"/>
<organism evidence="2 3">
    <name type="scientific">Elsinoe australis</name>
    <dbReference type="NCBI Taxonomy" id="40998"/>
    <lineage>
        <taxon>Eukaryota</taxon>
        <taxon>Fungi</taxon>
        <taxon>Dikarya</taxon>
        <taxon>Ascomycota</taxon>
        <taxon>Pezizomycotina</taxon>
        <taxon>Dothideomycetes</taxon>
        <taxon>Dothideomycetidae</taxon>
        <taxon>Myriangiales</taxon>
        <taxon>Elsinoaceae</taxon>
        <taxon>Elsinoe</taxon>
    </lineage>
</organism>
<protein>
    <recommendedName>
        <fullName evidence="1">JmjC domain-containing protein</fullName>
    </recommendedName>
</protein>
<evidence type="ECO:0000313" key="2">
    <source>
        <dbReference type="EMBL" id="PSK37475.1"/>
    </source>
</evidence>
<evidence type="ECO:0000313" key="3">
    <source>
        <dbReference type="Proteomes" id="UP000243723"/>
    </source>
</evidence>
<dbReference type="OrthoDB" id="263283at2759"/>
<reference evidence="2 3" key="1">
    <citation type="submission" date="2017-05" db="EMBL/GenBank/DDBJ databases">
        <title>Draft genome sequence of Elsinoe australis.</title>
        <authorList>
            <person name="Cheng Q."/>
        </authorList>
    </citation>
    <scope>NUCLEOTIDE SEQUENCE [LARGE SCALE GENOMIC DNA]</scope>
    <source>
        <strain evidence="2 3">NL1</strain>
    </source>
</reference>
<dbReference type="InterPro" id="IPR003347">
    <property type="entry name" value="JmjC_dom"/>
</dbReference>
<dbReference type="PROSITE" id="PS51184">
    <property type="entry name" value="JMJC"/>
    <property type="match status" value="1"/>
</dbReference>
<gene>
    <name evidence="2" type="ORF">B9Z65_2217</name>
</gene>